<keyword evidence="1" id="KW-0378">Hydrolase</keyword>
<reference evidence="1" key="1">
    <citation type="submission" date="2020-10" db="EMBL/GenBank/DDBJ databases">
        <authorList>
            <person name="Gilroy R."/>
        </authorList>
    </citation>
    <scope>NUCLEOTIDE SEQUENCE</scope>
    <source>
        <strain evidence="1">CHK191-8634</strain>
    </source>
</reference>
<dbReference type="Pfam" id="PF13419">
    <property type="entry name" value="HAD_2"/>
    <property type="match status" value="1"/>
</dbReference>
<dbReference type="PANTHER" id="PTHR43434">
    <property type="entry name" value="PHOSPHOGLYCOLATE PHOSPHATASE"/>
    <property type="match status" value="1"/>
</dbReference>
<dbReference type="AlphaFoldDB" id="A0A9D1LLV5"/>
<evidence type="ECO:0000313" key="2">
    <source>
        <dbReference type="Proteomes" id="UP000824073"/>
    </source>
</evidence>
<organism evidence="1 2">
    <name type="scientific">Candidatus Ventrousia excrementavium</name>
    <dbReference type="NCBI Taxonomy" id="2840961"/>
    <lineage>
        <taxon>Bacteria</taxon>
        <taxon>Bacillati</taxon>
        <taxon>Bacillota</taxon>
        <taxon>Clostridia</taxon>
        <taxon>Eubacteriales</taxon>
        <taxon>Clostridiaceae</taxon>
        <taxon>Clostridiaceae incertae sedis</taxon>
        <taxon>Candidatus Ventrousia</taxon>
    </lineage>
</organism>
<dbReference type="PANTHER" id="PTHR43434:SF20">
    <property type="entry name" value="5'-NUCLEOTIDASE"/>
    <property type="match status" value="1"/>
</dbReference>
<dbReference type="Gene3D" id="1.10.150.240">
    <property type="entry name" value="Putative phosphatase, domain 2"/>
    <property type="match status" value="1"/>
</dbReference>
<dbReference type="InterPro" id="IPR023214">
    <property type="entry name" value="HAD_sf"/>
</dbReference>
<dbReference type="InterPro" id="IPR036412">
    <property type="entry name" value="HAD-like_sf"/>
</dbReference>
<comment type="caution">
    <text evidence="1">The sequence shown here is derived from an EMBL/GenBank/DDBJ whole genome shotgun (WGS) entry which is preliminary data.</text>
</comment>
<dbReference type="InterPro" id="IPR023198">
    <property type="entry name" value="PGP-like_dom2"/>
</dbReference>
<name>A0A9D1LLV5_9CLOT</name>
<dbReference type="SFLD" id="SFLDS00003">
    <property type="entry name" value="Haloacid_Dehalogenase"/>
    <property type="match status" value="1"/>
</dbReference>
<gene>
    <name evidence="1" type="ORF">IAB67_08150</name>
</gene>
<accession>A0A9D1LLV5</accession>
<evidence type="ECO:0000313" key="1">
    <source>
        <dbReference type="EMBL" id="HIU44249.1"/>
    </source>
</evidence>
<dbReference type="Proteomes" id="UP000824073">
    <property type="component" value="Unassembled WGS sequence"/>
</dbReference>
<sequence>MRQYRCVLFDLDGTLSDPKEGIFRCFRLGLQSVGMDEPDDERLRAVIGPPLYQSYTQMYGLSHEQAEAAIAAYRADYAVLGYRQNRLYDGVLPMLKALREADFFIALATSKPEGPTMDILRHFGIELFFDFVAAASMDHSRSEKDKVIAYALEHAPGIPREQILMVGDRRYDLLGAQAHGLDGAGVLYGYGSREELESCPHVFLAQTPQELTSFLLD</sequence>
<dbReference type="SUPFAM" id="SSF56784">
    <property type="entry name" value="HAD-like"/>
    <property type="match status" value="1"/>
</dbReference>
<dbReference type="GO" id="GO:0016787">
    <property type="term" value="F:hydrolase activity"/>
    <property type="evidence" value="ECO:0007669"/>
    <property type="project" value="UniProtKB-KW"/>
</dbReference>
<dbReference type="Gene3D" id="3.40.50.1000">
    <property type="entry name" value="HAD superfamily/HAD-like"/>
    <property type="match status" value="1"/>
</dbReference>
<dbReference type="InterPro" id="IPR041492">
    <property type="entry name" value="HAD_2"/>
</dbReference>
<dbReference type="GO" id="GO:0004713">
    <property type="term" value="F:protein tyrosine kinase activity"/>
    <property type="evidence" value="ECO:0007669"/>
    <property type="project" value="TreeGrafter"/>
</dbReference>
<reference evidence="1" key="2">
    <citation type="journal article" date="2021" name="PeerJ">
        <title>Extensive microbial diversity within the chicken gut microbiome revealed by metagenomics and culture.</title>
        <authorList>
            <person name="Gilroy R."/>
            <person name="Ravi A."/>
            <person name="Getino M."/>
            <person name="Pursley I."/>
            <person name="Horton D.L."/>
            <person name="Alikhan N.F."/>
            <person name="Baker D."/>
            <person name="Gharbi K."/>
            <person name="Hall N."/>
            <person name="Watson M."/>
            <person name="Adriaenssens E.M."/>
            <person name="Foster-Nyarko E."/>
            <person name="Jarju S."/>
            <person name="Secka A."/>
            <person name="Antonio M."/>
            <person name="Oren A."/>
            <person name="Chaudhuri R.R."/>
            <person name="La Ragione R."/>
            <person name="Hildebrand F."/>
            <person name="Pallen M.J."/>
        </authorList>
    </citation>
    <scope>NUCLEOTIDE SEQUENCE</scope>
    <source>
        <strain evidence="1">CHK191-8634</strain>
    </source>
</reference>
<protein>
    <submittedName>
        <fullName evidence="1">HAD hydrolase-like protein</fullName>
    </submittedName>
</protein>
<proteinExistence type="predicted"/>
<dbReference type="SFLD" id="SFLDG01129">
    <property type="entry name" value="C1.5:_HAD__Beta-PGM__Phosphata"/>
    <property type="match status" value="1"/>
</dbReference>
<dbReference type="EMBL" id="DVMR01000061">
    <property type="protein sequence ID" value="HIU44249.1"/>
    <property type="molecule type" value="Genomic_DNA"/>
</dbReference>
<dbReference type="InterPro" id="IPR050155">
    <property type="entry name" value="HAD-like_hydrolase_sf"/>
</dbReference>
<dbReference type="GO" id="GO:0005829">
    <property type="term" value="C:cytosol"/>
    <property type="evidence" value="ECO:0007669"/>
    <property type="project" value="TreeGrafter"/>
</dbReference>